<dbReference type="InterPro" id="IPR050482">
    <property type="entry name" value="Sensor_HK_TwoCompSys"/>
</dbReference>
<dbReference type="GO" id="GO:0016020">
    <property type="term" value="C:membrane"/>
    <property type="evidence" value="ECO:0007669"/>
    <property type="project" value="InterPro"/>
</dbReference>
<dbReference type="PANTHER" id="PTHR24421:SF10">
    <property type="entry name" value="NITRATE_NITRITE SENSOR PROTEIN NARQ"/>
    <property type="match status" value="1"/>
</dbReference>
<dbReference type="STRING" id="1837282.A6F49_08510"/>
<evidence type="ECO:0000256" key="7">
    <source>
        <dbReference type="ARBA" id="ARBA00022840"/>
    </source>
</evidence>
<keyword evidence="6" id="KW-0418">Kinase</keyword>
<dbReference type="AlphaFoldDB" id="A0A1B7M081"/>
<gene>
    <name evidence="11" type="ORF">A6F49_08510</name>
</gene>
<evidence type="ECO:0000313" key="12">
    <source>
        <dbReference type="Proteomes" id="UP000078292"/>
    </source>
</evidence>
<dbReference type="InterPro" id="IPR036890">
    <property type="entry name" value="HATPase_C_sf"/>
</dbReference>
<keyword evidence="12" id="KW-1185">Reference proteome</keyword>
<keyword evidence="9" id="KW-1133">Transmembrane helix</keyword>
<feature type="transmembrane region" description="Helical" evidence="9">
    <location>
        <begin position="130"/>
        <end position="149"/>
    </location>
</feature>
<keyword evidence="3" id="KW-0597">Phosphoprotein</keyword>
<dbReference type="Gene3D" id="1.20.5.1930">
    <property type="match status" value="1"/>
</dbReference>
<evidence type="ECO:0000313" key="11">
    <source>
        <dbReference type="EMBL" id="OAV61477.1"/>
    </source>
</evidence>
<comment type="caution">
    <text evidence="11">The sequence shown here is derived from an EMBL/GenBank/DDBJ whole genome shotgun (WGS) entry which is preliminary data.</text>
</comment>
<evidence type="ECO:0000256" key="3">
    <source>
        <dbReference type="ARBA" id="ARBA00022553"/>
    </source>
</evidence>
<accession>A0A1B7M081</accession>
<feature type="transmembrane region" description="Helical" evidence="9">
    <location>
        <begin position="36"/>
        <end position="56"/>
    </location>
</feature>
<dbReference type="OrthoDB" id="227596at2"/>
<evidence type="ECO:0000256" key="4">
    <source>
        <dbReference type="ARBA" id="ARBA00022679"/>
    </source>
</evidence>
<evidence type="ECO:0000256" key="1">
    <source>
        <dbReference type="ARBA" id="ARBA00000085"/>
    </source>
</evidence>
<dbReference type="EMBL" id="LXEY01000016">
    <property type="protein sequence ID" value="OAV61477.1"/>
    <property type="molecule type" value="Genomic_DNA"/>
</dbReference>
<dbReference type="CDD" id="cd16917">
    <property type="entry name" value="HATPase_UhpB-NarQ-NarX-like"/>
    <property type="match status" value="1"/>
</dbReference>
<keyword evidence="4" id="KW-0808">Transferase</keyword>
<evidence type="ECO:0000256" key="5">
    <source>
        <dbReference type="ARBA" id="ARBA00022741"/>
    </source>
</evidence>
<dbReference type="SUPFAM" id="SSF55874">
    <property type="entry name" value="ATPase domain of HSP90 chaperone/DNA topoisomerase II/histidine kinase"/>
    <property type="match status" value="1"/>
</dbReference>
<protein>
    <recommendedName>
        <fullName evidence="2">histidine kinase</fullName>
        <ecNumber evidence="2">2.7.13.3</ecNumber>
    </recommendedName>
</protein>
<name>A0A1B7M081_9MICC</name>
<evidence type="ECO:0000259" key="10">
    <source>
        <dbReference type="Pfam" id="PF07730"/>
    </source>
</evidence>
<proteinExistence type="predicted"/>
<dbReference type="Pfam" id="PF07730">
    <property type="entry name" value="HisKA_3"/>
    <property type="match status" value="1"/>
</dbReference>
<dbReference type="Gene3D" id="3.30.565.10">
    <property type="entry name" value="Histidine kinase-like ATPase, C-terminal domain"/>
    <property type="match status" value="1"/>
</dbReference>
<feature type="domain" description="Signal transduction histidine kinase subgroup 3 dimerisation and phosphoacceptor" evidence="10">
    <location>
        <begin position="177"/>
        <end position="244"/>
    </location>
</feature>
<evidence type="ECO:0000256" key="8">
    <source>
        <dbReference type="ARBA" id="ARBA00023012"/>
    </source>
</evidence>
<dbReference type="GO" id="GO:0000155">
    <property type="term" value="F:phosphorelay sensor kinase activity"/>
    <property type="evidence" value="ECO:0007669"/>
    <property type="project" value="InterPro"/>
</dbReference>
<dbReference type="InterPro" id="IPR011712">
    <property type="entry name" value="Sig_transdc_His_kin_sub3_dim/P"/>
</dbReference>
<dbReference type="GO" id="GO:0046983">
    <property type="term" value="F:protein dimerization activity"/>
    <property type="evidence" value="ECO:0007669"/>
    <property type="project" value="InterPro"/>
</dbReference>
<keyword evidence="9" id="KW-0472">Membrane</keyword>
<dbReference type="Proteomes" id="UP000078292">
    <property type="component" value="Unassembled WGS sequence"/>
</dbReference>
<keyword evidence="9" id="KW-0812">Transmembrane</keyword>
<feature type="transmembrane region" description="Helical" evidence="9">
    <location>
        <begin position="101"/>
        <end position="118"/>
    </location>
</feature>
<evidence type="ECO:0000256" key="6">
    <source>
        <dbReference type="ARBA" id="ARBA00022777"/>
    </source>
</evidence>
<keyword evidence="5" id="KW-0547">Nucleotide-binding</keyword>
<dbReference type="EC" id="2.7.13.3" evidence="2"/>
<keyword evidence="8" id="KW-0902">Two-component regulatory system</keyword>
<dbReference type="PANTHER" id="PTHR24421">
    <property type="entry name" value="NITRATE/NITRITE SENSOR PROTEIN NARX-RELATED"/>
    <property type="match status" value="1"/>
</dbReference>
<organism evidence="11 12">
    <name type="scientific">Enteractinococcus helveticum</name>
    <dbReference type="NCBI Taxonomy" id="1837282"/>
    <lineage>
        <taxon>Bacteria</taxon>
        <taxon>Bacillati</taxon>
        <taxon>Actinomycetota</taxon>
        <taxon>Actinomycetes</taxon>
        <taxon>Micrococcales</taxon>
        <taxon>Micrococcaceae</taxon>
    </lineage>
</organism>
<feature type="transmembrane region" description="Helical" evidence="9">
    <location>
        <begin position="63"/>
        <end position="89"/>
    </location>
</feature>
<dbReference type="GO" id="GO:0005524">
    <property type="term" value="F:ATP binding"/>
    <property type="evidence" value="ECO:0007669"/>
    <property type="project" value="UniProtKB-KW"/>
</dbReference>
<keyword evidence="7" id="KW-0067">ATP-binding</keyword>
<evidence type="ECO:0000256" key="2">
    <source>
        <dbReference type="ARBA" id="ARBA00012438"/>
    </source>
</evidence>
<comment type="catalytic activity">
    <reaction evidence="1">
        <text>ATP + protein L-histidine = ADP + protein N-phospho-L-histidine.</text>
        <dbReference type="EC" id="2.7.13.3"/>
    </reaction>
</comment>
<dbReference type="RefSeq" id="WP_052504816.1">
    <property type="nucleotide sequence ID" value="NZ_LXEY01000016.1"/>
</dbReference>
<sequence length="391" mass="42093">MPLTQRFWLRLLLTAAVFLLDTLVWGGDTQLITGNYIPVWLVVGIGGLGYSCLLIARSPVPGYIAMLILSASGLLLPAAESFAGFLLALFWISRLSERRRAWFALAWAALPLAINVYTGRTFHPDAPLSLTLINTGLWLVLIIGVWIAGRALARTHNRLATERQWAEDATEEARAMERLRISRDLHDTVAHSLTGILLQVAGLRAAQKNPNATTDIDGVLADIQITAEQSMRELHRLLGMLRAPDNGTDDSRPHGLADIGALITAAQVSGLAVTTETTGTPVTLDPSLEHAVYRVVQEGLSNAMKHAGEGAQVELTRQWAPHQLTVSIRSTSGVITTKPVSGGFGLVGLRERIGVSGGTMHHGPTPTGYLLQVTLPTAQAHVRLNTFGDAS</sequence>
<evidence type="ECO:0000256" key="9">
    <source>
        <dbReference type="SAM" id="Phobius"/>
    </source>
</evidence>
<reference evidence="11 12" key="1">
    <citation type="submission" date="2016-04" db="EMBL/GenBank/DDBJ databases">
        <title>First whole genome shotgun sequence of the bacterium Enteractinococcus sp. strain UASWS1574.</title>
        <authorList>
            <person name="Crovadore J."/>
            <person name="Chablais R."/>
            <person name="Lefort F."/>
        </authorList>
    </citation>
    <scope>NUCLEOTIDE SEQUENCE [LARGE SCALE GENOMIC DNA]</scope>
    <source>
        <strain evidence="11 12">UASWS1574</strain>
    </source>
</reference>